<evidence type="ECO:0000313" key="1">
    <source>
        <dbReference type="EMBL" id="PLW44661.1"/>
    </source>
</evidence>
<dbReference type="Proteomes" id="UP000235388">
    <property type="component" value="Unassembled WGS sequence"/>
</dbReference>
<reference evidence="1 2" key="1">
    <citation type="submission" date="2017-11" db="EMBL/GenBank/DDBJ databases">
        <title>De novo assembly and phasing of dikaryotic genomes from two isolates of Puccinia coronata f. sp. avenae, the causal agent of oat crown rust.</title>
        <authorList>
            <person name="Miller M.E."/>
            <person name="Zhang Y."/>
            <person name="Omidvar V."/>
            <person name="Sperschneider J."/>
            <person name="Schwessinger B."/>
            <person name="Raley C."/>
            <person name="Palmer J.M."/>
            <person name="Garnica D."/>
            <person name="Upadhyaya N."/>
            <person name="Rathjen J."/>
            <person name="Taylor J.M."/>
            <person name="Park R.F."/>
            <person name="Dodds P.N."/>
            <person name="Hirsch C.D."/>
            <person name="Kianian S.F."/>
            <person name="Figueroa M."/>
        </authorList>
    </citation>
    <scope>NUCLEOTIDE SEQUENCE [LARGE SCALE GENOMIC DNA]</scope>
    <source>
        <strain evidence="1">12NC29</strain>
    </source>
</reference>
<proteinExistence type="predicted"/>
<evidence type="ECO:0000313" key="2">
    <source>
        <dbReference type="Proteomes" id="UP000235388"/>
    </source>
</evidence>
<comment type="caution">
    <text evidence="1">The sequence shown here is derived from an EMBL/GenBank/DDBJ whole genome shotgun (WGS) entry which is preliminary data.</text>
</comment>
<protein>
    <recommendedName>
        <fullName evidence="3">DDE Tnp4 domain-containing protein</fullName>
    </recommendedName>
</protein>
<sequence>MPHQFSAQAQVIRDLFINLVFLNHEEGNDLVDSALGIRTVPTIGQILHPNNSTQALIFNLIIGEEAQIEDCLAWVLSQRYLDTRSPGRFRDKYDLALLFDACDADFKQAQPPSTPNRTSISPYSGKAWFKRKRRIGGTIFTKPGCWTWNGGESNSAGPLRNQQSISGKMKVCTESEKYFDEGQYLLADSAYALSSICIPAYKAPTANIPANTEFNYCIAKSRIIRWINGCVTLHNMLACLGDSWDDMAADVLPAGGTTNKTESNIVLEEEFCAVVQGKCLEVNYARGILPIPS</sequence>
<dbReference type="EMBL" id="PGCJ01000135">
    <property type="protein sequence ID" value="PLW44661.1"/>
    <property type="molecule type" value="Genomic_DNA"/>
</dbReference>
<name>A0A2N5V3T7_9BASI</name>
<accession>A0A2N5V3T7</accession>
<evidence type="ECO:0008006" key="3">
    <source>
        <dbReference type="Google" id="ProtNLM"/>
    </source>
</evidence>
<keyword evidence="2" id="KW-1185">Reference proteome</keyword>
<dbReference type="OrthoDB" id="2408877at2759"/>
<organism evidence="1 2">
    <name type="scientific">Puccinia coronata f. sp. avenae</name>
    <dbReference type="NCBI Taxonomy" id="200324"/>
    <lineage>
        <taxon>Eukaryota</taxon>
        <taxon>Fungi</taxon>
        <taxon>Dikarya</taxon>
        <taxon>Basidiomycota</taxon>
        <taxon>Pucciniomycotina</taxon>
        <taxon>Pucciniomycetes</taxon>
        <taxon>Pucciniales</taxon>
        <taxon>Pucciniaceae</taxon>
        <taxon>Puccinia</taxon>
    </lineage>
</organism>
<gene>
    <name evidence="1" type="ORF">PCANC_12343</name>
</gene>
<dbReference type="AlphaFoldDB" id="A0A2N5V3T7"/>